<protein>
    <submittedName>
        <fullName evidence="1">Lycopene cyclase</fullName>
    </submittedName>
</protein>
<dbReference type="Proteomes" id="UP000290624">
    <property type="component" value="Unassembled WGS sequence"/>
</dbReference>
<accession>A0A4Q2EF59</accession>
<dbReference type="PANTHER" id="PTHR39757">
    <property type="match status" value="1"/>
</dbReference>
<gene>
    <name evidence="1" type="ORF">C1706_13640</name>
</gene>
<keyword evidence="2" id="KW-1185">Reference proteome</keyword>
<dbReference type="EMBL" id="PPCV01000013">
    <property type="protein sequence ID" value="RXW31122.1"/>
    <property type="molecule type" value="Genomic_DNA"/>
</dbReference>
<evidence type="ECO:0000313" key="2">
    <source>
        <dbReference type="Proteomes" id="UP000290624"/>
    </source>
</evidence>
<dbReference type="SUPFAM" id="SSF51905">
    <property type="entry name" value="FAD/NAD(P)-binding domain"/>
    <property type="match status" value="1"/>
</dbReference>
<comment type="caution">
    <text evidence="1">The sequence shown here is derived from an EMBL/GenBank/DDBJ whole genome shotgun (WGS) entry which is preliminary data.</text>
</comment>
<dbReference type="Gene3D" id="3.50.50.60">
    <property type="entry name" value="FAD/NAD(P)-binding domain"/>
    <property type="match status" value="1"/>
</dbReference>
<sequence>MARWRGPATRRGAMFDVAVVGLGPAGRSLASRCAAAGLDVVAFDPRPAAIWTPTYGLWADELGSLPPSVVRHATASPWIVAQDAHPLERSYVVLDNKAVHDHYDLSAATVRRERLDDGGVLALRAQARVVVDARGARPSGVLPGDPSPHQTAFGIVVRAEDAAPALDGAPGLLMDWRTDWHRPPGRGSDAEAGTTRGVAVVSPDTVENGGTAFDRVPTFLYAIALGEDRVLLEETCLAAAPGLPIAELKARLRTRLTRRGVPERAIAAPLEREIVSIPMLGRDRAPLPGTLAAGVAGRGGHVVTGYSVAHSFAVADRLSRALARGETPDEVDPRRPADVARAAGLRALLGLDVTGTGALFEAFGGLPPRSQAAYLSRDSALAPVLAAMWGMFARMPPRAQWALARATLRGHPRR</sequence>
<evidence type="ECO:0000313" key="1">
    <source>
        <dbReference type="EMBL" id="RXW31122.1"/>
    </source>
</evidence>
<dbReference type="InterPro" id="IPR036188">
    <property type="entry name" value="FAD/NAD-bd_sf"/>
</dbReference>
<proteinExistence type="predicted"/>
<name>A0A4Q2EF59_9ACTN</name>
<organism evidence="1 2">
    <name type="scientific">Propioniciclava flava</name>
    <dbReference type="NCBI Taxonomy" id="2072026"/>
    <lineage>
        <taxon>Bacteria</taxon>
        <taxon>Bacillati</taxon>
        <taxon>Actinomycetota</taxon>
        <taxon>Actinomycetes</taxon>
        <taxon>Propionibacteriales</taxon>
        <taxon>Propionibacteriaceae</taxon>
        <taxon>Propioniciclava</taxon>
    </lineage>
</organism>
<dbReference type="Pfam" id="PF05834">
    <property type="entry name" value="Lycopene_cycl"/>
    <property type="match status" value="1"/>
</dbReference>
<reference evidence="1 2" key="1">
    <citation type="submission" date="2018-01" db="EMBL/GenBank/DDBJ databases">
        <title>Lactibacter flavus gen. nov., sp. nov., a novel bacterium of the family Propionibacteriaceae isolated from raw milk and dairy products.</title>
        <authorList>
            <person name="Wenning M."/>
            <person name="Breitenwieser F."/>
            <person name="Huptas C."/>
            <person name="von Neubeck M."/>
            <person name="Busse H.-J."/>
            <person name="Scherer S."/>
        </authorList>
    </citation>
    <scope>NUCLEOTIDE SEQUENCE [LARGE SCALE GENOMIC DNA]</scope>
    <source>
        <strain evidence="1 2">VG341</strain>
    </source>
</reference>
<dbReference type="OrthoDB" id="537501at2"/>
<dbReference type="AlphaFoldDB" id="A0A4Q2EF59"/>
<dbReference type="PANTHER" id="PTHR39757:SF5">
    <property type="entry name" value="OS02G0190600 PROTEIN"/>
    <property type="match status" value="1"/>
</dbReference>